<reference evidence="15 16" key="1">
    <citation type="submission" date="2024-09" db="EMBL/GenBank/DDBJ databases">
        <title>A chromosome-level genome assembly of Gray's grenadier anchovy, Coilia grayii.</title>
        <authorList>
            <person name="Fu Z."/>
        </authorList>
    </citation>
    <scope>NUCLEOTIDE SEQUENCE [LARGE SCALE GENOMIC DNA]</scope>
    <source>
        <strain evidence="15">G4</strain>
        <tissue evidence="15">Muscle</tissue>
    </source>
</reference>
<dbReference type="Pfam" id="PF00665">
    <property type="entry name" value="rve"/>
    <property type="match status" value="1"/>
</dbReference>
<dbReference type="Pfam" id="PF00078">
    <property type="entry name" value="RVT_1"/>
    <property type="match status" value="1"/>
</dbReference>
<organism evidence="15 16">
    <name type="scientific">Coilia grayii</name>
    <name type="common">Gray's grenadier anchovy</name>
    <dbReference type="NCBI Taxonomy" id="363190"/>
    <lineage>
        <taxon>Eukaryota</taxon>
        <taxon>Metazoa</taxon>
        <taxon>Chordata</taxon>
        <taxon>Craniata</taxon>
        <taxon>Vertebrata</taxon>
        <taxon>Euteleostomi</taxon>
        <taxon>Actinopterygii</taxon>
        <taxon>Neopterygii</taxon>
        <taxon>Teleostei</taxon>
        <taxon>Clupei</taxon>
        <taxon>Clupeiformes</taxon>
        <taxon>Clupeoidei</taxon>
        <taxon>Engraulidae</taxon>
        <taxon>Coilinae</taxon>
        <taxon>Coilia</taxon>
    </lineage>
</organism>
<dbReference type="InterPro" id="IPR043128">
    <property type="entry name" value="Rev_trsase/Diguanyl_cyclase"/>
</dbReference>
<keyword evidence="9" id="KW-0695">RNA-directed DNA polymerase</keyword>
<dbReference type="GO" id="GO:0004523">
    <property type="term" value="F:RNA-DNA hybrid ribonuclease activity"/>
    <property type="evidence" value="ECO:0007669"/>
    <property type="project" value="UniProtKB-EC"/>
</dbReference>
<dbReference type="Gene3D" id="3.30.420.10">
    <property type="entry name" value="Ribonuclease H-like superfamily/Ribonuclease H"/>
    <property type="match status" value="1"/>
</dbReference>
<dbReference type="Gene3D" id="3.10.20.370">
    <property type="match status" value="1"/>
</dbReference>
<dbReference type="PANTHER" id="PTHR37984:SF5">
    <property type="entry name" value="PROTEIN NYNRIN-LIKE"/>
    <property type="match status" value="1"/>
</dbReference>
<keyword evidence="10" id="KW-0511">Multifunctional enzyme</keyword>
<dbReference type="CDD" id="cd01647">
    <property type="entry name" value="RT_LTR"/>
    <property type="match status" value="1"/>
</dbReference>
<feature type="domain" description="Integrase catalytic" evidence="14">
    <location>
        <begin position="838"/>
        <end position="996"/>
    </location>
</feature>
<evidence type="ECO:0000256" key="5">
    <source>
        <dbReference type="ARBA" id="ARBA00022695"/>
    </source>
</evidence>
<dbReference type="GO" id="GO:0008233">
    <property type="term" value="F:peptidase activity"/>
    <property type="evidence" value="ECO:0007669"/>
    <property type="project" value="UniProtKB-KW"/>
</dbReference>
<keyword evidence="4" id="KW-0808">Transferase</keyword>
<dbReference type="Pfam" id="PF17921">
    <property type="entry name" value="Integrase_H2C2"/>
    <property type="match status" value="1"/>
</dbReference>
<dbReference type="CDD" id="cd09274">
    <property type="entry name" value="RNase_HI_RT_Ty3"/>
    <property type="match status" value="1"/>
</dbReference>
<dbReference type="Gene3D" id="1.10.340.70">
    <property type="match status" value="1"/>
</dbReference>
<keyword evidence="16" id="KW-1185">Reference proteome</keyword>
<feature type="region of interest" description="Disordered" evidence="12">
    <location>
        <begin position="1120"/>
        <end position="1189"/>
    </location>
</feature>
<keyword evidence="6" id="KW-0540">Nuclease</keyword>
<dbReference type="InterPro" id="IPR001584">
    <property type="entry name" value="Integrase_cat-core"/>
</dbReference>
<evidence type="ECO:0000256" key="12">
    <source>
        <dbReference type="SAM" id="MobiDB-lite"/>
    </source>
</evidence>
<keyword evidence="8" id="KW-0378">Hydrolase</keyword>
<evidence type="ECO:0000256" key="7">
    <source>
        <dbReference type="ARBA" id="ARBA00022759"/>
    </source>
</evidence>
<dbReference type="InterPro" id="IPR043502">
    <property type="entry name" value="DNA/RNA_pol_sf"/>
</dbReference>
<feature type="domain" description="Reverse transcriptase" evidence="13">
    <location>
        <begin position="254"/>
        <end position="433"/>
    </location>
</feature>
<evidence type="ECO:0000256" key="6">
    <source>
        <dbReference type="ARBA" id="ARBA00022722"/>
    </source>
</evidence>
<evidence type="ECO:0000313" key="16">
    <source>
        <dbReference type="Proteomes" id="UP001591681"/>
    </source>
</evidence>
<evidence type="ECO:0000256" key="8">
    <source>
        <dbReference type="ARBA" id="ARBA00022801"/>
    </source>
</evidence>
<evidence type="ECO:0000256" key="3">
    <source>
        <dbReference type="ARBA" id="ARBA00022670"/>
    </source>
</evidence>
<name>A0ABD1KF94_9TELE</name>
<dbReference type="InterPro" id="IPR050951">
    <property type="entry name" value="Retrovirus_Pol_polyprotein"/>
</dbReference>
<dbReference type="PROSITE" id="PS50994">
    <property type="entry name" value="INTEGRASE"/>
    <property type="match status" value="1"/>
</dbReference>
<dbReference type="InterPro" id="IPR041577">
    <property type="entry name" value="RT_RNaseH_2"/>
</dbReference>
<keyword evidence="5" id="KW-0548">Nucleotidyltransferase</keyword>
<dbReference type="Proteomes" id="UP001591681">
    <property type="component" value="Unassembled WGS sequence"/>
</dbReference>
<evidence type="ECO:0000259" key="13">
    <source>
        <dbReference type="PROSITE" id="PS50878"/>
    </source>
</evidence>
<dbReference type="InterPro" id="IPR012337">
    <property type="entry name" value="RNaseH-like_sf"/>
</dbReference>
<dbReference type="PROSITE" id="PS50878">
    <property type="entry name" value="RT_POL"/>
    <property type="match status" value="1"/>
</dbReference>
<comment type="similarity">
    <text evidence="1">Belongs to the beta type-B retroviral polymerase family. HERV class-II K(HML-2) pol subfamily.</text>
</comment>
<dbReference type="FunFam" id="3.30.70.270:FF:000020">
    <property type="entry name" value="Transposon Tf2-6 polyprotein-like Protein"/>
    <property type="match status" value="1"/>
</dbReference>
<evidence type="ECO:0000256" key="4">
    <source>
        <dbReference type="ARBA" id="ARBA00022679"/>
    </source>
</evidence>
<dbReference type="InterPro" id="IPR000477">
    <property type="entry name" value="RT_dom"/>
</dbReference>
<comment type="caution">
    <text evidence="15">The sequence shown here is derived from an EMBL/GenBank/DDBJ whole genome shotgun (WGS) entry which is preliminary data.</text>
</comment>
<proteinExistence type="inferred from homology"/>
<dbReference type="PANTHER" id="PTHR37984">
    <property type="entry name" value="PROTEIN CBG26694"/>
    <property type="match status" value="1"/>
</dbReference>
<evidence type="ECO:0000256" key="1">
    <source>
        <dbReference type="ARBA" id="ARBA00010879"/>
    </source>
</evidence>
<dbReference type="FunFam" id="3.10.10.10:FF:000007">
    <property type="entry name" value="Retrovirus-related Pol polyprotein from transposon 17.6-like Protein"/>
    <property type="match status" value="1"/>
</dbReference>
<dbReference type="SUPFAM" id="SSF56672">
    <property type="entry name" value="DNA/RNA polymerases"/>
    <property type="match status" value="1"/>
</dbReference>
<protein>
    <recommendedName>
        <fullName evidence="11">Gypsy retrotransposon integrase-like protein 1</fullName>
        <ecNumber evidence="2">3.1.26.4</ecNumber>
    </recommendedName>
</protein>
<dbReference type="Gene3D" id="3.30.70.270">
    <property type="match status" value="2"/>
</dbReference>
<gene>
    <name evidence="15" type="ORF">ACEWY4_007092</name>
</gene>
<dbReference type="InterPro" id="IPR036397">
    <property type="entry name" value="RNaseH_sf"/>
</dbReference>
<evidence type="ECO:0000256" key="10">
    <source>
        <dbReference type="ARBA" id="ARBA00023268"/>
    </source>
</evidence>
<dbReference type="Gene3D" id="3.10.10.10">
    <property type="entry name" value="HIV Type 1 Reverse Transcriptase, subunit A, domain 1"/>
    <property type="match status" value="1"/>
</dbReference>
<dbReference type="GO" id="GO:0003964">
    <property type="term" value="F:RNA-directed DNA polymerase activity"/>
    <property type="evidence" value="ECO:0007669"/>
    <property type="project" value="UniProtKB-KW"/>
</dbReference>
<keyword evidence="7" id="KW-0255">Endonuclease</keyword>
<dbReference type="FunFam" id="3.10.20.370:FF:000001">
    <property type="entry name" value="Retrovirus-related Pol polyprotein from transposon 17.6-like protein"/>
    <property type="match status" value="1"/>
</dbReference>
<dbReference type="SUPFAM" id="SSF53098">
    <property type="entry name" value="Ribonuclease H-like"/>
    <property type="match status" value="1"/>
</dbReference>
<dbReference type="GO" id="GO:0006508">
    <property type="term" value="P:proteolysis"/>
    <property type="evidence" value="ECO:0007669"/>
    <property type="project" value="UniProtKB-KW"/>
</dbReference>
<dbReference type="AlphaFoldDB" id="A0ABD1KF94"/>
<dbReference type="Pfam" id="PF17919">
    <property type="entry name" value="RT_RNaseH_2"/>
    <property type="match status" value="1"/>
</dbReference>
<evidence type="ECO:0000256" key="9">
    <source>
        <dbReference type="ARBA" id="ARBA00022918"/>
    </source>
</evidence>
<dbReference type="FunFam" id="1.10.340.70:FF:000001">
    <property type="entry name" value="Retrovirus-related Pol polyprotein from transposon gypsy-like Protein"/>
    <property type="match status" value="1"/>
</dbReference>
<evidence type="ECO:0000256" key="11">
    <source>
        <dbReference type="ARBA" id="ARBA00039658"/>
    </source>
</evidence>
<evidence type="ECO:0000259" key="14">
    <source>
        <dbReference type="PROSITE" id="PS50994"/>
    </source>
</evidence>
<keyword evidence="3" id="KW-0645">Protease</keyword>
<sequence>MNVIAACWEELFRAQPTTAPQPTEAKEWENILADCQRIHANQAGWDQEDTGRVACRYALSIPASSEALVWARLPARAYRPDNWVLVEPHSTCHVVEVARVLATVQHGRVLVRVRNVKPYPVHLHRHQCLVRVTPVGPQQVREGRDVWFSQVDTGVVEVGIMEVQGTDRPLGAMPNHLMAEPLQGEDLNEDQQQQLRLLLTKWQHVFSTHDEDYGCTNIVKHQIPTGDAPPIRERYRPVPPTLYQEVRTLLRGMLDGGIIRESSSPWAAPIVLVQKKTGAWRFCVDYRKLNSVTKKDAFPLPRVEDSLTSLTQSAWYSTLDLASGYWQVQMESADREKTAFTTPFGLFEWERMPFGLCNAPATFQRLMQRCLSGQLVDSTLVYLDDVLVFSQDFPTHLQHLEQVFQAVEKYGLKLRPEKCQLLRREVKFLGHCVSYKGVSPDPEKVSAVREWEPPKTVRQVRSFLGFVGYYRRFIKDFSKIAKPLNALLVGVSRSRGRTSPSVLWSPECESAFQKLKQELLQAPILAYADFSQPFILYTDASNAGLGAVLAQQQKGEERVIAYASRSLHPTERNDANYSSFKLELLAMKWALSEKFKDYLWGAKVVVVTDNNPLVHLQTAKLGAVEQRWVAQLANFDYQIKYRPGRENTNADVLSRIPTTGMPGLSVPTAAEDELLVGVVNAPGAIPEAAPTSWGWDPHRWQELQGKDADVSAVRDYRSQGALPRAAQRKAHTHTVRQLLGQWGKLFLCEGVLCRSVHDPVTFESVVQVVVPQGQVQSLLQAYHSQMGHQGQERTLSLLRRHFYWPRMDTAVSTFIRSCPRCLLFKTKQDAKAPLVPILPKAPLHIVAMDFLTLSRPTDRYQNILVVTDLFTKYAWAVPTTDQTATTTARALWTTVIQSFGCPETLHSDQGPNFESKVVQELCELYGCKKTHTTPYHPQGNGGCERFNQTLLSLLGTLEAEEQSRWVDHLPSLLQAYNNSIHSITGYAPAYLMFGRHVRLPVDMLLGTAPTGVAQTTSEWVGQHHQRLHDAYRRVSEHLGTAAAKSKRLYDRTAREAPLLPGERVLVRDCRRSGKGKLSDHWENRPHVVVRRHHPDRPVYTVRPEGRPGPERVLHRNLLHPCPNYPTPTGEASSSRPAPVPPLMGWAVVPEATRAAAGDPDPLPPPRRSQRNTQGQPPQRYGDWVPTSRS</sequence>
<evidence type="ECO:0000313" key="15">
    <source>
        <dbReference type="EMBL" id="KAL2097885.1"/>
    </source>
</evidence>
<evidence type="ECO:0000256" key="2">
    <source>
        <dbReference type="ARBA" id="ARBA00012180"/>
    </source>
</evidence>
<dbReference type="EMBL" id="JBHFQA010000006">
    <property type="protein sequence ID" value="KAL2097885.1"/>
    <property type="molecule type" value="Genomic_DNA"/>
</dbReference>
<accession>A0ABD1KF94</accession>
<dbReference type="FunFam" id="3.30.420.10:FF:000032">
    <property type="entry name" value="Retrovirus-related Pol polyprotein from transposon 297-like Protein"/>
    <property type="match status" value="1"/>
</dbReference>
<dbReference type="InterPro" id="IPR041588">
    <property type="entry name" value="Integrase_H2C2"/>
</dbReference>
<dbReference type="EC" id="3.1.26.4" evidence="2"/>